<proteinExistence type="predicted"/>
<evidence type="ECO:0000313" key="2">
    <source>
        <dbReference type="Proteomes" id="UP000000262"/>
    </source>
</evidence>
<name>A8ABM9_IGNH4</name>
<organism evidence="1 2">
    <name type="scientific">Ignicoccus hospitalis (strain KIN4/I / DSM 18386 / JCM 14125)</name>
    <dbReference type="NCBI Taxonomy" id="453591"/>
    <lineage>
        <taxon>Archaea</taxon>
        <taxon>Thermoproteota</taxon>
        <taxon>Thermoprotei</taxon>
        <taxon>Desulfurococcales</taxon>
        <taxon>Desulfurococcaceae</taxon>
        <taxon>Ignicoccus</taxon>
    </lineage>
</organism>
<dbReference type="HOGENOM" id="CLU_143938_0_0_2"/>
<evidence type="ECO:0008006" key="3">
    <source>
        <dbReference type="Google" id="ProtNLM"/>
    </source>
</evidence>
<dbReference type="OrthoDB" id="46251at2157"/>
<keyword evidence="2" id="KW-1185">Reference proteome</keyword>
<reference evidence="1 2" key="1">
    <citation type="journal article" date="2008" name="Genome Biol.">
        <title>A genomic analysis of the archaeal system Ignicoccus hospitalis-Nanoarchaeum equitans.</title>
        <authorList>
            <person name="Podar M."/>
            <person name="Anderson I."/>
            <person name="Makarova K.S."/>
            <person name="Elkins J.G."/>
            <person name="Ivanova N."/>
            <person name="Wall M.A."/>
            <person name="Lykidis A."/>
            <person name="Mavromatis K."/>
            <person name="Sun H."/>
            <person name="Hudson M.E."/>
            <person name="Chen W."/>
            <person name="Deciu C."/>
            <person name="Hutchison D."/>
            <person name="Eads J.R."/>
            <person name="Anderson A."/>
            <person name="Fernandes F."/>
            <person name="Szeto E."/>
            <person name="Lapidus A."/>
            <person name="Kyrpides N.C."/>
            <person name="Saier M.H.Jr."/>
            <person name="Richardson P.M."/>
            <person name="Rachel R."/>
            <person name="Huber H."/>
            <person name="Eisen J.A."/>
            <person name="Koonin E.V."/>
            <person name="Keller M."/>
            <person name="Stetter K.O."/>
        </authorList>
    </citation>
    <scope>NUCLEOTIDE SEQUENCE [LARGE SCALE GENOMIC DNA]</scope>
    <source>
        <strain evidence="2">KIN4/I / DSM 18386 / JCM 14125</strain>
    </source>
</reference>
<dbReference type="STRING" id="453591.Igni_1154"/>
<dbReference type="EMBL" id="CP000816">
    <property type="protein sequence ID" value="ABU82331.1"/>
    <property type="molecule type" value="Genomic_DNA"/>
</dbReference>
<gene>
    <name evidence="1" type="ordered locus">Igni_1154</name>
</gene>
<dbReference type="AlphaFoldDB" id="A8ABM9"/>
<sequence length="184" mass="20372">MPETRALHEGNKNSFKLMKNFEEALKVIKERDVPLSSLTLASMLASLNELGLLNQGTVGVLSKYFTPRILAYFVAHGLVDPKKGIEENLKVMFSEYGYSEDEYEVEANENSLKISVVTKRCKICPKGVGGAELEGAACPLPYMVAAALTLMDGREWRPKLVSNGGRMKAVVKEDERCVTVIERT</sequence>
<dbReference type="eggNOG" id="arCOG07626">
    <property type="taxonomic scope" value="Archaea"/>
</dbReference>
<dbReference type="Proteomes" id="UP000000262">
    <property type="component" value="Chromosome"/>
</dbReference>
<dbReference type="RefSeq" id="WP_012123295.1">
    <property type="nucleotide sequence ID" value="NC_009776.1"/>
</dbReference>
<accession>A8ABM9</accession>
<evidence type="ECO:0000313" key="1">
    <source>
        <dbReference type="EMBL" id="ABU82331.1"/>
    </source>
</evidence>
<dbReference type="KEGG" id="iho:Igni_1154"/>
<protein>
    <recommendedName>
        <fullName evidence="3">4-vinyl reductase 4VR domain-containing protein</fullName>
    </recommendedName>
</protein>
<dbReference type="GeneID" id="5563021"/>